<dbReference type="EMBL" id="MU827302">
    <property type="protein sequence ID" value="KAJ7365627.1"/>
    <property type="molecule type" value="Genomic_DNA"/>
</dbReference>
<comment type="caution">
    <text evidence="1">The sequence shown here is derived from an EMBL/GenBank/DDBJ whole genome shotgun (WGS) entry which is preliminary data.</text>
</comment>
<dbReference type="AlphaFoldDB" id="A0A9W9YSV3"/>
<reference evidence="1" key="1">
    <citation type="submission" date="2023-01" db="EMBL/GenBank/DDBJ databases">
        <title>Genome assembly of the deep-sea coral Lophelia pertusa.</title>
        <authorList>
            <person name="Herrera S."/>
            <person name="Cordes E."/>
        </authorList>
    </citation>
    <scope>NUCLEOTIDE SEQUENCE</scope>
    <source>
        <strain evidence="1">USNM1676648</strain>
        <tissue evidence="1">Polyp</tissue>
    </source>
</reference>
<dbReference type="Gene3D" id="3.40.50.720">
    <property type="entry name" value="NAD(P)-binding Rossmann-like Domain"/>
    <property type="match status" value="1"/>
</dbReference>
<dbReference type="GO" id="GO:0008202">
    <property type="term" value="P:steroid metabolic process"/>
    <property type="evidence" value="ECO:0007669"/>
    <property type="project" value="TreeGrafter"/>
</dbReference>
<accession>A0A9W9YSV3</accession>
<evidence type="ECO:0000313" key="2">
    <source>
        <dbReference type="Proteomes" id="UP001163046"/>
    </source>
</evidence>
<dbReference type="PANTHER" id="PTHR43313:SF50">
    <property type="entry name" value="GH26015P"/>
    <property type="match status" value="1"/>
</dbReference>
<dbReference type="GO" id="GO:0016491">
    <property type="term" value="F:oxidoreductase activity"/>
    <property type="evidence" value="ECO:0007669"/>
    <property type="project" value="TreeGrafter"/>
</dbReference>
<dbReference type="PANTHER" id="PTHR43313">
    <property type="entry name" value="SHORT-CHAIN DEHYDROGENASE/REDUCTASE FAMILY 9C"/>
    <property type="match status" value="1"/>
</dbReference>
<dbReference type="Proteomes" id="UP001163046">
    <property type="component" value="Unassembled WGS sequence"/>
</dbReference>
<proteinExistence type="predicted"/>
<protein>
    <submittedName>
        <fullName evidence="1">Uncharacterized protein</fullName>
    </submittedName>
</protein>
<sequence>MIEPVTFKTALSHTLGESVKRFWNDMSPELRNDYGDAYLHKIVNRITMDFNSASPDTYKVVDAIMDALTSQRPQTRYVIGLKAKWMVFISYLPTAIGDWLLSAKS</sequence>
<name>A0A9W9YSV3_9CNID</name>
<dbReference type="OrthoDB" id="5296at2759"/>
<keyword evidence="2" id="KW-1185">Reference proteome</keyword>
<evidence type="ECO:0000313" key="1">
    <source>
        <dbReference type="EMBL" id="KAJ7365627.1"/>
    </source>
</evidence>
<organism evidence="1 2">
    <name type="scientific">Desmophyllum pertusum</name>
    <dbReference type="NCBI Taxonomy" id="174260"/>
    <lineage>
        <taxon>Eukaryota</taxon>
        <taxon>Metazoa</taxon>
        <taxon>Cnidaria</taxon>
        <taxon>Anthozoa</taxon>
        <taxon>Hexacorallia</taxon>
        <taxon>Scleractinia</taxon>
        <taxon>Caryophylliina</taxon>
        <taxon>Caryophylliidae</taxon>
        <taxon>Desmophyllum</taxon>
    </lineage>
</organism>
<gene>
    <name evidence="1" type="ORF">OS493_002335</name>
</gene>